<feature type="chain" id="PRO_5035258786" evidence="1">
    <location>
        <begin position="31"/>
        <end position="148"/>
    </location>
</feature>
<proteinExistence type="predicted"/>
<gene>
    <name evidence="2" type="ORF">I8752_11585</name>
</gene>
<dbReference type="Proteomes" id="UP000662314">
    <property type="component" value="Unassembled WGS sequence"/>
</dbReference>
<evidence type="ECO:0000256" key="1">
    <source>
        <dbReference type="SAM" id="SignalP"/>
    </source>
</evidence>
<sequence length="148" mass="16421">MLKIKHSLLNCLGAGITLALIGAAIAPASAQRVIVIDGTSGIGRQPAVGSFIYGSPIPTPMPVNPSTGLMPSRSNFHYYSYPSVNDRHYYSYPSIRQNELNNSTLVNPVIINNSWNRRPFRGESRVILQDSWHRSPVRERSRGIITYP</sequence>
<keyword evidence="3" id="KW-1185">Reference proteome</keyword>
<dbReference type="EMBL" id="JAECZA010000039">
    <property type="protein sequence ID" value="MBH8573647.1"/>
    <property type="molecule type" value="Genomic_DNA"/>
</dbReference>
<protein>
    <submittedName>
        <fullName evidence="2">Uncharacterized protein</fullName>
    </submittedName>
</protein>
<organism evidence="2 3">
    <name type="scientific">Dendronalium phyllosphericum CENA369</name>
    <dbReference type="NCBI Taxonomy" id="1725256"/>
    <lineage>
        <taxon>Bacteria</taxon>
        <taxon>Bacillati</taxon>
        <taxon>Cyanobacteriota</taxon>
        <taxon>Cyanophyceae</taxon>
        <taxon>Nostocales</taxon>
        <taxon>Nostocaceae</taxon>
        <taxon>Dendronalium</taxon>
        <taxon>Dendronalium phyllosphericum</taxon>
    </lineage>
</organism>
<evidence type="ECO:0000313" key="3">
    <source>
        <dbReference type="Proteomes" id="UP000662314"/>
    </source>
</evidence>
<dbReference type="AlphaFoldDB" id="A0A8J7I8Q2"/>
<accession>A0A8J7I8Q2</accession>
<feature type="signal peptide" evidence="1">
    <location>
        <begin position="1"/>
        <end position="30"/>
    </location>
</feature>
<keyword evidence="1" id="KW-0732">Signal</keyword>
<dbReference type="RefSeq" id="WP_214432466.1">
    <property type="nucleotide sequence ID" value="NZ_CAWPUQ010000210.1"/>
</dbReference>
<reference evidence="2 3" key="1">
    <citation type="journal article" date="2021" name="Int. J. Syst. Evol. Microbiol.">
        <title>Amazonocrinis nigriterrae gen. nov., sp. nov., Atlanticothrix silvestris gen. nov., sp. nov. and Dendronalium phyllosphericum gen. nov., sp. nov., nostocacean cyanobacteria from Brazilian environments.</title>
        <authorList>
            <person name="Alvarenga D.O."/>
            <person name="Andreote A.P.D."/>
            <person name="Branco L.H.Z."/>
            <person name="Delbaje E."/>
            <person name="Cruz R.B."/>
            <person name="Varani A.M."/>
            <person name="Fiore M.F."/>
        </authorList>
    </citation>
    <scope>NUCLEOTIDE SEQUENCE [LARGE SCALE GENOMIC DNA]</scope>
    <source>
        <strain evidence="2 3">CENA369</strain>
    </source>
</reference>
<name>A0A8J7I8Q2_9NOST</name>
<evidence type="ECO:0000313" key="2">
    <source>
        <dbReference type="EMBL" id="MBH8573647.1"/>
    </source>
</evidence>
<comment type="caution">
    <text evidence="2">The sequence shown here is derived from an EMBL/GenBank/DDBJ whole genome shotgun (WGS) entry which is preliminary data.</text>
</comment>